<dbReference type="EMBL" id="KI669492">
    <property type="protein sequence ID" value="OCF38079.1"/>
    <property type="molecule type" value="Genomic_DNA"/>
</dbReference>
<evidence type="ECO:0000256" key="2">
    <source>
        <dbReference type="ARBA" id="ARBA00022763"/>
    </source>
</evidence>
<feature type="compositionally biased region" description="Polar residues" evidence="4">
    <location>
        <begin position="475"/>
        <end position="487"/>
    </location>
</feature>
<feature type="region of interest" description="Disordered" evidence="4">
    <location>
        <begin position="1"/>
        <end position="49"/>
    </location>
</feature>
<accession>A0A1B9H489</accession>
<dbReference type="GO" id="GO:0005634">
    <property type="term" value="C:nucleus"/>
    <property type="evidence" value="ECO:0007669"/>
    <property type="project" value="UniProtKB-SubCell"/>
</dbReference>
<evidence type="ECO:0000313" key="7">
    <source>
        <dbReference type="Proteomes" id="UP000092666"/>
    </source>
</evidence>
<feature type="compositionally biased region" description="Polar residues" evidence="4">
    <location>
        <begin position="330"/>
        <end position="340"/>
    </location>
</feature>
<evidence type="ECO:0000256" key="3">
    <source>
        <dbReference type="ARBA" id="ARBA00023242"/>
    </source>
</evidence>
<gene>
    <name evidence="6" type="ORF">I316_00303</name>
</gene>
<reference evidence="6 7" key="1">
    <citation type="submission" date="2013-07" db="EMBL/GenBank/DDBJ databases">
        <title>The Genome Sequence of Cryptococcus heveanensis BCC8398.</title>
        <authorList>
            <consortium name="The Broad Institute Genome Sequencing Platform"/>
            <person name="Cuomo C."/>
            <person name="Litvintseva A."/>
            <person name="Chen Y."/>
            <person name="Heitman J."/>
            <person name="Sun S."/>
            <person name="Springer D."/>
            <person name="Dromer F."/>
            <person name="Young S.K."/>
            <person name="Zeng Q."/>
            <person name="Gargeya S."/>
            <person name="Fitzgerald M."/>
            <person name="Abouelleil A."/>
            <person name="Alvarado L."/>
            <person name="Berlin A.M."/>
            <person name="Chapman S.B."/>
            <person name="Dewar J."/>
            <person name="Goldberg J."/>
            <person name="Griggs A."/>
            <person name="Gujja S."/>
            <person name="Hansen M."/>
            <person name="Howarth C."/>
            <person name="Imamovic A."/>
            <person name="Larimer J."/>
            <person name="McCowan C."/>
            <person name="Murphy C."/>
            <person name="Pearson M."/>
            <person name="Priest M."/>
            <person name="Roberts A."/>
            <person name="Saif S."/>
            <person name="Shea T."/>
            <person name="Sykes S."/>
            <person name="Wortman J."/>
            <person name="Nusbaum C."/>
            <person name="Birren B."/>
        </authorList>
    </citation>
    <scope>NUCLEOTIDE SEQUENCE [LARGE SCALE GENOMIC DNA]</scope>
    <source>
        <strain evidence="6 7">BCC8398</strain>
    </source>
</reference>
<feature type="region of interest" description="Disordered" evidence="4">
    <location>
        <begin position="400"/>
        <end position="447"/>
    </location>
</feature>
<feature type="region of interest" description="Disordered" evidence="4">
    <location>
        <begin position="218"/>
        <end position="246"/>
    </location>
</feature>
<keyword evidence="2" id="KW-0227">DNA damage</keyword>
<feature type="region of interest" description="Disordered" evidence="4">
    <location>
        <begin position="637"/>
        <end position="671"/>
    </location>
</feature>
<feature type="compositionally biased region" description="Basic and acidic residues" evidence="4">
    <location>
        <begin position="400"/>
        <end position="418"/>
    </location>
</feature>
<evidence type="ECO:0000313" key="6">
    <source>
        <dbReference type="EMBL" id="OCF38079.1"/>
    </source>
</evidence>
<evidence type="ECO:0000256" key="1">
    <source>
        <dbReference type="ARBA" id="ARBA00004123"/>
    </source>
</evidence>
<feature type="compositionally biased region" description="Basic and acidic residues" evidence="4">
    <location>
        <begin position="228"/>
        <end position="246"/>
    </location>
</feature>
<feature type="region of interest" description="Disordered" evidence="4">
    <location>
        <begin position="469"/>
        <end position="580"/>
    </location>
</feature>
<sequence>MSSRPRPPLLSRGSSLSRLGSSSSIQDKKNDGEPDALHKIPVQQDDLGEGLEEQMTKFVDMKKAVDDMTNVFTTLQKQCSVLRARQQALENDYTARSSDYEALNAEIEQLTTQRQALQDQDDHNPPMSHGWWDSTNRSSSTTPPLAPERDVAGRLNRKIWVLEEQVKSLKGEKESTERAHQEAMEGEIAISAGLRDRIGDLEGKRRTLKLEKESLEKKAKDLQSAVDEADRARVASKTRTEEEKRDLQDLLRQTRLTLETSQNELAVLKEEKERIELDAKRMKEEAQLAQMVKSPPRVLQSREINIPLSQSSPPLTPNKAKPKGYPSLLASPSSRTSPTHEFQRQVARLEAELAQLRNAYAHLYDTHQVLKKAHFLLRDTHKADIEHMKEYKKAQLAREEARKKRREEKKARAAREGRSVSVSASAAPPLSTSGQNDAAGDGLTSSGATVMADDGAMFDQVLVEESESLPKIVKRNNTQSGLPSSGKRQARKDESDQSIRHEGATQLASPSRPPRRPQSDSEPPHLTSTNHPAFSTPSALRNERRRAVIQPAHVTPWLGGSDRLPSTSSNRRLAASRSRDLDMARDEEVFASPPEQMPTPTVARTPLVRDRGVGGDVTSLRQMVMQKTMMQEVETPLKAATSTSQRHRHHSEAAPGSSTHTPASSSSKKRKIMDIDMEGLTPDQKAVKRKMLAQMPVSDRRELYKDYKGKGRYVRPEEVHTSVREEYEIDPEQNEGAAFAFHDVKRKRAERKQMHGGDCECCKDYYEAVGEIPRFNHGPVWRDEPVSTDASTRAEDAVREHQNRVSRHRETWTKPPTPPGYWKIGFPSTQDVLEQNEKADQMIADKEAKIRRETMARNSKWRKKT</sequence>
<dbReference type="PANTHER" id="PTHR15107">
    <property type="entry name" value="RETINOBLASTOMA BINDING PROTEIN 8"/>
    <property type="match status" value="1"/>
</dbReference>
<feature type="compositionally biased region" description="Polar residues" evidence="4">
    <location>
        <begin position="133"/>
        <end position="143"/>
    </location>
</feature>
<keyword evidence="3" id="KW-0539">Nucleus</keyword>
<keyword evidence="7" id="KW-1185">Reference proteome</keyword>
<feature type="region of interest" description="Disordered" evidence="4">
    <location>
        <begin position="592"/>
        <end position="613"/>
    </location>
</feature>
<evidence type="ECO:0000259" key="5">
    <source>
        <dbReference type="Pfam" id="PF08573"/>
    </source>
</evidence>
<evidence type="ECO:0000256" key="4">
    <source>
        <dbReference type="SAM" id="MobiDB-lite"/>
    </source>
</evidence>
<reference evidence="7" key="2">
    <citation type="submission" date="2013-12" db="EMBL/GenBank/DDBJ databases">
        <title>Evolution of pathogenesis and genome organization in the Tremellales.</title>
        <authorList>
            <person name="Cuomo C."/>
            <person name="Litvintseva A."/>
            <person name="Heitman J."/>
            <person name="Chen Y."/>
            <person name="Sun S."/>
            <person name="Springer D."/>
            <person name="Dromer F."/>
            <person name="Young S."/>
            <person name="Zeng Q."/>
            <person name="Chapman S."/>
            <person name="Gujja S."/>
            <person name="Saif S."/>
            <person name="Birren B."/>
        </authorList>
    </citation>
    <scope>NUCLEOTIDE SEQUENCE [LARGE SCALE GENOMIC DNA]</scope>
    <source>
        <strain evidence="7">BCC8398</strain>
    </source>
</reference>
<dbReference type="Proteomes" id="UP000092666">
    <property type="component" value="Unassembled WGS sequence"/>
</dbReference>
<dbReference type="InterPro" id="IPR013882">
    <property type="entry name" value="Ctp1_C"/>
</dbReference>
<dbReference type="OrthoDB" id="5801062at2759"/>
<feature type="compositionally biased region" description="Polar residues" evidence="4">
    <location>
        <begin position="526"/>
        <end position="539"/>
    </location>
</feature>
<feature type="compositionally biased region" description="Low complexity" evidence="4">
    <location>
        <begin position="419"/>
        <end position="434"/>
    </location>
</feature>
<name>A0A1B9H489_9TREE</name>
<dbReference type="STRING" id="1296120.A0A1B9H489"/>
<feature type="compositionally biased region" description="Low complexity" evidence="4">
    <location>
        <begin position="653"/>
        <end position="666"/>
    </location>
</feature>
<feature type="region of interest" description="Disordered" evidence="4">
    <location>
        <begin position="783"/>
        <end position="822"/>
    </location>
</feature>
<feature type="domain" description="DNA endonuclease activator Ctp1 C-terminal" evidence="5">
    <location>
        <begin position="740"/>
        <end position="830"/>
    </location>
</feature>
<feature type="region of interest" description="Disordered" evidence="4">
    <location>
        <begin position="306"/>
        <end position="343"/>
    </location>
</feature>
<dbReference type="GO" id="GO:0010792">
    <property type="term" value="P:DNA double-strand break processing involved in repair via single-strand annealing"/>
    <property type="evidence" value="ECO:0007669"/>
    <property type="project" value="TreeGrafter"/>
</dbReference>
<dbReference type="PANTHER" id="PTHR15107:SF0">
    <property type="entry name" value="DNA ENDONUCLEASE ACTIVATOR CTP1 C-TERMINAL DOMAIN-CONTAINING PROTEIN"/>
    <property type="match status" value="1"/>
</dbReference>
<feature type="region of interest" description="Disordered" evidence="4">
    <location>
        <begin position="113"/>
        <end position="150"/>
    </location>
</feature>
<comment type="subcellular location">
    <subcellularLocation>
        <location evidence="1">Nucleus</location>
    </subcellularLocation>
</comment>
<feature type="compositionally biased region" description="Basic and acidic residues" evidence="4">
    <location>
        <begin position="792"/>
        <end position="812"/>
    </location>
</feature>
<dbReference type="Pfam" id="PF08573">
    <property type="entry name" value="SAE2"/>
    <property type="match status" value="1"/>
</dbReference>
<dbReference type="GO" id="GO:0003684">
    <property type="term" value="F:damaged DNA binding"/>
    <property type="evidence" value="ECO:0007669"/>
    <property type="project" value="TreeGrafter"/>
</dbReference>
<feature type="compositionally biased region" description="Basic and acidic residues" evidence="4">
    <location>
        <begin position="26"/>
        <end position="38"/>
    </location>
</feature>
<dbReference type="AlphaFoldDB" id="A0A1B9H489"/>
<dbReference type="InterPro" id="IPR033316">
    <property type="entry name" value="RBBP8-like"/>
</dbReference>
<proteinExistence type="predicted"/>
<organism evidence="6 7">
    <name type="scientific">Kwoniella heveanensis BCC8398</name>
    <dbReference type="NCBI Taxonomy" id="1296120"/>
    <lineage>
        <taxon>Eukaryota</taxon>
        <taxon>Fungi</taxon>
        <taxon>Dikarya</taxon>
        <taxon>Basidiomycota</taxon>
        <taxon>Agaricomycotina</taxon>
        <taxon>Tremellomycetes</taxon>
        <taxon>Tremellales</taxon>
        <taxon>Cryptococcaceae</taxon>
        <taxon>Kwoniella</taxon>
    </lineage>
</organism>
<protein>
    <recommendedName>
        <fullName evidence="5">DNA endonuclease activator Ctp1 C-terminal domain-containing protein</fullName>
    </recommendedName>
</protein>
<feature type="compositionally biased region" description="Low complexity" evidence="4">
    <location>
        <begin position="9"/>
        <end position="24"/>
    </location>
</feature>
<feature type="compositionally biased region" description="Basic and acidic residues" evidence="4">
    <location>
        <begin position="491"/>
        <end position="503"/>
    </location>
</feature>